<dbReference type="Pfam" id="PF13431">
    <property type="entry name" value="TPR_17"/>
    <property type="match status" value="1"/>
</dbReference>
<dbReference type="Proteomes" id="UP000789508">
    <property type="component" value="Unassembled WGS sequence"/>
</dbReference>
<dbReference type="InterPro" id="IPR019734">
    <property type="entry name" value="TPR_rpt"/>
</dbReference>
<evidence type="ECO:0000256" key="2">
    <source>
        <dbReference type="ARBA" id="ARBA00022803"/>
    </source>
</evidence>
<feature type="non-terminal residue" evidence="4">
    <location>
        <position position="81"/>
    </location>
</feature>
<dbReference type="PANTHER" id="PTHR44858:SF1">
    <property type="entry name" value="UDP-N-ACETYLGLUCOSAMINE--PEPTIDE N-ACETYLGLUCOSAMINYLTRANSFERASE SPINDLY-RELATED"/>
    <property type="match status" value="1"/>
</dbReference>
<dbReference type="Gene3D" id="1.25.40.10">
    <property type="entry name" value="Tetratricopeptide repeat domain"/>
    <property type="match status" value="1"/>
</dbReference>
<reference evidence="4" key="1">
    <citation type="submission" date="2021-06" db="EMBL/GenBank/DDBJ databases">
        <authorList>
            <person name="Kallberg Y."/>
            <person name="Tangrot J."/>
            <person name="Rosling A."/>
        </authorList>
    </citation>
    <scope>NUCLEOTIDE SEQUENCE</scope>
    <source>
        <strain evidence="4">FL130A</strain>
    </source>
</reference>
<comment type="caution">
    <text evidence="4">The sequence shown here is derived from an EMBL/GenBank/DDBJ whole genome shotgun (WGS) entry which is preliminary data.</text>
</comment>
<keyword evidence="5" id="KW-1185">Reference proteome</keyword>
<proteinExistence type="predicted"/>
<dbReference type="InterPro" id="IPR011990">
    <property type="entry name" value="TPR-like_helical_dom_sf"/>
</dbReference>
<sequence>MLERYDQAMKDFDSAIRLDPENSFALKNRGDVYRMQRQSEQALSELNRANDQFALRGRVYFRLKTLKDIDRAIELEPENVA</sequence>
<dbReference type="SUPFAM" id="SSF48452">
    <property type="entry name" value="TPR-like"/>
    <property type="match status" value="1"/>
</dbReference>
<protein>
    <submittedName>
        <fullName evidence="4">7648_t:CDS:1</fullName>
    </submittedName>
</protein>
<feature type="repeat" description="TPR" evidence="3">
    <location>
        <begin position="1"/>
        <end position="22"/>
    </location>
</feature>
<gene>
    <name evidence="4" type="ORF">ALEPTO_LOCUS6756</name>
</gene>
<dbReference type="InterPro" id="IPR050498">
    <property type="entry name" value="Ycf3"/>
</dbReference>
<accession>A0A9N9BIC7</accession>
<keyword evidence="2 3" id="KW-0802">TPR repeat</keyword>
<name>A0A9N9BIC7_9GLOM</name>
<evidence type="ECO:0000256" key="3">
    <source>
        <dbReference type="PROSITE-ProRule" id="PRU00339"/>
    </source>
</evidence>
<evidence type="ECO:0000313" key="4">
    <source>
        <dbReference type="EMBL" id="CAG8569793.1"/>
    </source>
</evidence>
<organism evidence="4 5">
    <name type="scientific">Ambispora leptoticha</name>
    <dbReference type="NCBI Taxonomy" id="144679"/>
    <lineage>
        <taxon>Eukaryota</taxon>
        <taxon>Fungi</taxon>
        <taxon>Fungi incertae sedis</taxon>
        <taxon>Mucoromycota</taxon>
        <taxon>Glomeromycotina</taxon>
        <taxon>Glomeromycetes</taxon>
        <taxon>Archaeosporales</taxon>
        <taxon>Ambisporaceae</taxon>
        <taxon>Ambispora</taxon>
    </lineage>
</organism>
<keyword evidence="1" id="KW-0677">Repeat</keyword>
<evidence type="ECO:0000313" key="5">
    <source>
        <dbReference type="Proteomes" id="UP000789508"/>
    </source>
</evidence>
<dbReference type="OrthoDB" id="2448147at2759"/>
<dbReference type="AlphaFoldDB" id="A0A9N9BIC7"/>
<dbReference type="EMBL" id="CAJVPS010002500">
    <property type="protein sequence ID" value="CAG8569793.1"/>
    <property type="molecule type" value="Genomic_DNA"/>
</dbReference>
<evidence type="ECO:0000256" key="1">
    <source>
        <dbReference type="ARBA" id="ARBA00022737"/>
    </source>
</evidence>
<dbReference type="PANTHER" id="PTHR44858">
    <property type="entry name" value="TETRATRICOPEPTIDE REPEAT PROTEIN 6"/>
    <property type="match status" value="1"/>
</dbReference>
<dbReference type="PROSITE" id="PS50005">
    <property type="entry name" value="TPR"/>
    <property type="match status" value="1"/>
</dbReference>